<dbReference type="RefSeq" id="WP_262686535.1">
    <property type="nucleotide sequence ID" value="NZ_JAOQIO010000094.1"/>
</dbReference>
<proteinExistence type="predicted"/>
<sequence>MDTEAYVLGPREYELFLLECSLDQFGADSFRRGYSSVLPFPDLTPVRDMYRFMFCLMEIKGPSFDYDKWLSVPHYFNTVEKVSDVPQSKENFGSSLLLRIYLSNLSNYQ</sequence>
<comment type="caution">
    <text evidence="1">The sequence shown here is derived from an EMBL/GenBank/DDBJ whole genome shotgun (WGS) entry which is preliminary data.</text>
</comment>
<reference evidence="1 2" key="1">
    <citation type="submission" date="2022-09" db="EMBL/GenBank/DDBJ databases">
        <authorList>
            <person name="Han X.L."/>
            <person name="Wang Q."/>
            <person name="Lu T."/>
        </authorList>
    </citation>
    <scope>NUCLEOTIDE SEQUENCE [LARGE SCALE GENOMIC DNA]</scope>
    <source>
        <strain evidence="1 2">WQ 127069</strain>
    </source>
</reference>
<dbReference type="Proteomes" id="UP001652445">
    <property type="component" value="Unassembled WGS sequence"/>
</dbReference>
<accession>A0ABT2ULQ3</accession>
<protein>
    <submittedName>
        <fullName evidence="1">Uncharacterized protein</fullName>
    </submittedName>
</protein>
<evidence type="ECO:0000313" key="2">
    <source>
        <dbReference type="Proteomes" id="UP001652445"/>
    </source>
</evidence>
<evidence type="ECO:0000313" key="1">
    <source>
        <dbReference type="EMBL" id="MCU6795585.1"/>
    </source>
</evidence>
<keyword evidence="2" id="KW-1185">Reference proteome</keyword>
<name>A0ABT2ULQ3_9BACL</name>
<organism evidence="1 2">
    <name type="scientific">Paenibacillus baimaensis</name>
    <dbReference type="NCBI Taxonomy" id="2982185"/>
    <lineage>
        <taxon>Bacteria</taxon>
        <taxon>Bacillati</taxon>
        <taxon>Bacillota</taxon>
        <taxon>Bacilli</taxon>
        <taxon>Bacillales</taxon>
        <taxon>Paenibacillaceae</taxon>
        <taxon>Paenibacillus</taxon>
    </lineage>
</organism>
<dbReference type="EMBL" id="JAOQIO010000094">
    <property type="protein sequence ID" value="MCU6795585.1"/>
    <property type="molecule type" value="Genomic_DNA"/>
</dbReference>
<gene>
    <name evidence="1" type="ORF">OB236_26070</name>
</gene>